<evidence type="ECO:0000256" key="1">
    <source>
        <dbReference type="ARBA" id="ARBA00022723"/>
    </source>
</evidence>
<keyword evidence="1" id="KW-0479">Metal-binding</keyword>
<feature type="domain" description="Alkyl sulfatase C-terminal" evidence="7">
    <location>
        <begin position="482"/>
        <end position="587"/>
    </location>
</feature>
<dbReference type="InterPro" id="IPR036866">
    <property type="entry name" value="RibonucZ/Hydroxyglut_hydro"/>
</dbReference>
<accession>A0A6J6GPP8</accession>
<evidence type="ECO:0000259" key="6">
    <source>
        <dbReference type="Pfam" id="PF14863"/>
    </source>
</evidence>
<evidence type="ECO:0000256" key="4">
    <source>
        <dbReference type="ARBA" id="ARBA00033751"/>
    </source>
</evidence>
<dbReference type="Gene3D" id="1.25.40.880">
    <property type="entry name" value="Alkyl sulfatase, dimerisation domain"/>
    <property type="match status" value="1"/>
</dbReference>
<reference evidence="8" key="1">
    <citation type="submission" date="2020-05" db="EMBL/GenBank/DDBJ databases">
        <authorList>
            <person name="Chiriac C."/>
            <person name="Salcher M."/>
            <person name="Ghai R."/>
            <person name="Kavagutti S V."/>
        </authorList>
    </citation>
    <scope>NUCLEOTIDE SEQUENCE</scope>
</reference>
<dbReference type="Gene3D" id="3.60.15.30">
    <property type="entry name" value="Metallo-beta-lactamase domain"/>
    <property type="match status" value="1"/>
</dbReference>
<dbReference type="PANTHER" id="PTHR43223:SF2">
    <property type="entry name" value="METALLO-BETA-LACTAMASE DOMAIN-CONTAINING PROTEIN"/>
    <property type="match status" value="1"/>
</dbReference>
<evidence type="ECO:0000259" key="7">
    <source>
        <dbReference type="Pfam" id="PF14864"/>
    </source>
</evidence>
<evidence type="ECO:0000256" key="3">
    <source>
        <dbReference type="ARBA" id="ARBA00022833"/>
    </source>
</evidence>
<dbReference type="GO" id="GO:0046983">
    <property type="term" value="F:protein dimerization activity"/>
    <property type="evidence" value="ECO:0007669"/>
    <property type="project" value="InterPro"/>
</dbReference>
<comment type="similarity">
    <text evidence="4">Belongs to the metallo-beta-lactamase superfamily. Type III sulfatase family.</text>
</comment>
<keyword evidence="3" id="KW-0862">Zinc</keyword>
<dbReference type="GO" id="GO:0018741">
    <property type="term" value="F:linear primary-alkylsulfatase activity"/>
    <property type="evidence" value="ECO:0007669"/>
    <property type="project" value="InterPro"/>
</dbReference>
<feature type="domain" description="Alkyl sulfatase dimerisation" evidence="6">
    <location>
        <begin position="331"/>
        <end position="466"/>
    </location>
</feature>
<dbReference type="InterPro" id="IPR029228">
    <property type="entry name" value="Alkyl_sulf_dimr"/>
</dbReference>
<dbReference type="InterPro" id="IPR038536">
    <property type="entry name" value="Alkyl/aryl-sulf_dimr_sf"/>
</dbReference>
<dbReference type="PANTHER" id="PTHR43223">
    <property type="entry name" value="ALKYL/ARYL-SULFATASE"/>
    <property type="match status" value="1"/>
</dbReference>
<dbReference type="Pfam" id="PF00753">
    <property type="entry name" value="Lactamase_B"/>
    <property type="match status" value="1"/>
</dbReference>
<organism evidence="8">
    <name type="scientific">freshwater metagenome</name>
    <dbReference type="NCBI Taxonomy" id="449393"/>
    <lineage>
        <taxon>unclassified sequences</taxon>
        <taxon>metagenomes</taxon>
        <taxon>ecological metagenomes</taxon>
    </lineage>
</organism>
<dbReference type="Pfam" id="PF14863">
    <property type="entry name" value="Alkyl_sulf_dimr"/>
    <property type="match status" value="1"/>
</dbReference>
<keyword evidence="2" id="KW-0378">Hydrolase</keyword>
<feature type="domain" description="Metallo-beta-lactamase" evidence="5">
    <location>
        <begin position="73"/>
        <end position="125"/>
    </location>
</feature>
<dbReference type="SUPFAM" id="SSF55718">
    <property type="entry name" value="SCP-like"/>
    <property type="match status" value="1"/>
</dbReference>
<dbReference type="CDD" id="cd07710">
    <property type="entry name" value="arylsulfatase_Sdsa1-like_MBL-fold"/>
    <property type="match status" value="1"/>
</dbReference>
<dbReference type="Pfam" id="PF14864">
    <property type="entry name" value="Alkyl_sulf_C"/>
    <property type="match status" value="1"/>
</dbReference>
<gene>
    <name evidence="8" type="ORF">UFOPK1808_00820</name>
</gene>
<dbReference type="InterPro" id="IPR001279">
    <property type="entry name" value="Metallo-B-lactamas"/>
</dbReference>
<dbReference type="Gene3D" id="3.30.1050.10">
    <property type="entry name" value="SCP2 sterol-binding domain"/>
    <property type="match status" value="1"/>
</dbReference>
<dbReference type="InterPro" id="IPR029229">
    <property type="entry name" value="Alkyl_sulf_C"/>
</dbReference>
<evidence type="ECO:0000256" key="2">
    <source>
        <dbReference type="ARBA" id="ARBA00022801"/>
    </source>
</evidence>
<protein>
    <submittedName>
        <fullName evidence="8">Unannotated protein</fullName>
    </submittedName>
</protein>
<proteinExistence type="inferred from homology"/>
<dbReference type="EMBL" id="CAEZUL010000081">
    <property type="protein sequence ID" value="CAB4601813.1"/>
    <property type="molecule type" value="Genomic_DNA"/>
</dbReference>
<dbReference type="InterPro" id="IPR044097">
    <property type="entry name" value="Bds1/SdsA1_MBL-fold"/>
</dbReference>
<sequence length="592" mass="65362">MARGPFLSITSAGVVGYYVPYYWFPMTRSFDTTDTNVVTTAGGQRVHAGHAAQSEVLTPGFTEVRKGVWNFVGNGLSNQSFIEAPEGIIAIDTGESIEEMREALRRLREITSAPIAAVIYTHFHYVEGTKAILQEGNHVSPLPIYAHEKVKGNKARTLGEISPAYARGLVEQFAIVMPLEGPDATVNVGLGYFYKNPAHAPYTPGYVDATHLLGARDSLTIAGLKVETVHSPSDSDDSVNFYFPEIGTCIHNSVWPVLFNVFAIRGEEYRDPRVLIPGIDNIIKWAPEYLVATHGPALTGKDNIREKATRYRDSIQFMWDQTVRGINKGWTTDEIASRVTLPSMYDVDYLTSERYGVTEHHVRQIFMGIRGWFDGDESKLFPTEPTERYGKLIAGFGGRAEVAAQCEKALAEDDIRWATELATWLVRSEGATVDEKALLAKCLRVIAERTPAANIRNWAITRARHLDGSFPMDRFMVHNFNPKFLAESSASGIVHTLRVLVDPDKIEGMNHHIAFTVGDETCGLHVRNSVAVPTDGWGAQSLVTMSREKFMGVVSGRLPWSEAFAAGDIKVSGDASSVDQFRLSLDNKGFAG</sequence>
<evidence type="ECO:0000313" key="8">
    <source>
        <dbReference type="EMBL" id="CAB4601813.1"/>
    </source>
</evidence>
<dbReference type="GO" id="GO:0046872">
    <property type="term" value="F:metal ion binding"/>
    <property type="evidence" value="ECO:0007669"/>
    <property type="project" value="UniProtKB-KW"/>
</dbReference>
<dbReference type="AlphaFoldDB" id="A0A6J6GPP8"/>
<dbReference type="InterPro" id="IPR036527">
    <property type="entry name" value="SCP2_sterol-bd_dom_sf"/>
</dbReference>
<dbReference type="InterPro" id="IPR052195">
    <property type="entry name" value="Bact_Alkyl/Aryl-Sulfatase"/>
</dbReference>
<dbReference type="GO" id="GO:0018909">
    <property type="term" value="P:dodecyl sulfate metabolic process"/>
    <property type="evidence" value="ECO:0007669"/>
    <property type="project" value="InterPro"/>
</dbReference>
<dbReference type="SUPFAM" id="SSF56281">
    <property type="entry name" value="Metallo-hydrolase/oxidoreductase"/>
    <property type="match status" value="1"/>
</dbReference>
<name>A0A6J6GPP8_9ZZZZ</name>
<evidence type="ECO:0000259" key="5">
    <source>
        <dbReference type="Pfam" id="PF00753"/>
    </source>
</evidence>